<sequence>MISLQDENVEKIRNAPRPKTKKEVRAFLRLVGYYKEFVPDFAAISAPLSYLVRKGQPNTVNWADSQEKAYNSLKFAVTSKPVLQLPDINKRFILRTTHLAVDLVQLSCRRVMACYFPLLTPARN</sequence>
<dbReference type="Gene3D" id="3.30.70.270">
    <property type="match status" value="1"/>
</dbReference>
<dbReference type="SUPFAM" id="SSF56672">
    <property type="entry name" value="DNA/RNA polymerases"/>
    <property type="match status" value="1"/>
</dbReference>
<proteinExistence type="predicted"/>
<reference evidence="1 2" key="1">
    <citation type="journal article" date="2021" name="Elife">
        <title>Chloroplast acquisition without the gene transfer in kleptoplastic sea slugs, Plakobranchus ocellatus.</title>
        <authorList>
            <person name="Maeda T."/>
            <person name="Takahashi S."/>
            <person name="Yoshida T."/>
            <person name="Shimamura S."/>
            <person name="Takaki Y."/>
            <person name="Nagai Y."/>
            <person name="Toyoda A."/>
            <person name="Suzuki Y."/>
            <person name="Arimoto A."/>
            <person name="Ishii H."/>
            <person name="Satoh N."/>
            <person name="Nishiyama T."/>
            <person name="Hasebe M."/>
            <person name="Maruyama T."/>
            <person name="Minagawa J."/>
            <person name="Obokata J."/>
            <person name="Shigenobu S."/>
        </authorList>
    </citation>
    <scope>NUCLEOTIDE SEQUENCE [LARGE SCALE GENOMIC DNA]</scope>
</reference>
<dbReference type="InterPro" id="IPR051320">
    <property type="entry name" value="Viral_Replic_Matur_Polypro"/>
</dbReference>
<comment type="caution">
    <text evidence="1">The sequence shown here is derived from an EMBL/GenBank/DDBJ whole genome shotgun (WGS) entry which is preliminary data.</text>
</comment>
<dbReference type="AlphaFoldDB" id="A0AAV4EKJ0"/>
<evidence type="ECO:0000313" key="2">
    <source>
        <dbReference type="Proteomes" id="UP000762676"/>
    </source>
</evidence>
<dbReference type="InterPro" id="IPR043128">
    <property type="entry name" value="Rev_trsase/Diguanyl_cyclase"/>
</dbReference>
<dbReference type="FunFam" id="3.30.70.270:FF:000020">
    <property type="entry name" value="Transposon Tf2-6 polyprotein-like Protein"/>
    <property type="match status" value="1"/>
</dbReference>
<dbReference type="InterPro" id="IPR043502">
    <property type="entry name" value="DNA/RNA_pol_sf"/>
</dbReference>
<name>A0AAV4EKJ0_9GAST</name>
<gene>
    <name evidence="1" type="ORF">ElyMa_001844200</name>
</gene>
<keyword evidence="2" id="KW-1185">Reference proteome</keyword>
<dbReference type="Proteomes" id="UP000762676">
    <property type="component" value="Unassembled WGS sequence"/>
</dbReference>
<dbReference type="PANTHER" id="PTHR33064">
    <property type="entry name" value="POL PROTEIN"/>
    <property type="match status" value="1"/>
</dbReference>
<accession>A0AAV4EKJ0</accession>
<protein>
    <submittedName>
        <fullName evidence="1">Pol polyprotein</fullName>
    </submittedName>
</protein>
<dbReference type="EMBL" id="BMAT01003724">
    <property type="protein sequence ID" value="GFR61334.1"/>
    <property type="molecule type" value="Genomic_DNA"/>
</dbReference>
<dbReference type="PANTHER" id="PTHR33064:SF37">
    <property type="entry name" value="RIBONUCLEASE H"/>
    <property type="match status" value="1"/>
</dbReference>
<organism evidence="1 2">
    <name type="scientific">Elysia marginata</name>
    <dbReference type="NCBI Taxonomy" id="1093978"/>
    <lineage>
        <taxon>Eukaryota</taxon>
        <taxon>Metazoa</taxon>
        <taxon>Spiralia</taxon>
        <taxon>Lophotrochozoa</taxon>
        <taxon>Mollusca</taxon>
        <taxon>Gastropoda</taxon>
        <taxon>Heterobranchia</taxon>
        <taxon>Euthyneura</taxon>
        <taxon>Panpulmonata</taxon>
        <taxon>Sacoglossa</taxon>
        <taxon>Placobranchoidea</taxon>
        <taxon>Plakobranchidae</taxon>
        <taxon>Elysia</taxon>
    </lineage>
</organism>
<evidence type="ECO:0000313" key="1">
    <source>
        <dbReference type="EMBL" id="GFR61334.1"/>
    </source>
</evidence>